<protein>
    <recommendedName>
        <fullName evidence="1">Lnb N-terminal periplasmic domain-containing protein</fullName>
    </recommendedName>
</protein>
<dbReference type="AlphaFoldDB" id="A0A2H0BF37"/>
<organism evidence="2 3">
    <name type="scientific">Candidatus Zambryskibacteria bacterium CG22_combo_CG10-13_8_21_14_all_42_17</name>
    <dbReference type="NCBI Taxonomy" id="1975118"/>
    <lineage>
        <taxon>Bacteria</taxon>
        <taxon>Candidatus Zambryskiibacteriota</taxon>
    </lineage>
</organism>
<gene>
    <name evidence="2" type="ORF">COX06_02385</name>
</gene>
<dbReference type="EMBL" id="PCST01000029">
    <property type="protein sequence ID" value="PIP55598.1"/>
    <property type="molecule type" value="Genomic_DNA"/>
</dbReference>
<evidence type="ECO:0000313" key="3">
    <source>
        <dbReference type="Proteomes" id="UP000229794"/>
    </source>
</evidence>
<comment type="caution">
    <text evidence="2">The sequence shown here is derived from an EMBL/GenBank/DDBJ whole genome shotgun (WGS) entry which is preliminary data.</text>
</comment>
<reference evidence="2 3" key="1">
    <citation type="submission" date="2017-09" db="EMBL/GenBank/DDBJ databases">
        <title>Depth-based differentiation of microbial function through sediment-hosted aquifers and enrichment of novel symbionts in the deep terrestrial subsurface.</title>
        <authorList>
            <person name="Probst A.J."/>
            <person name="Ladd B."/>
            <person name="Jarett J.K."/>
            <person name="Geller-Mcgrath D.E."/>
            <person name="Sieber C.M."/>
            <person name="Emerson J.B."/>
            <person name="Anantharaman K."/>
            <person name="Thomas B.C."/>
            <person name="Malmstrom R."/>
            <person name="Stieglmeier M."/>
            <person name="Klingl A."/>
            <person name="Woyke T."/>
            <person name="Ryan C.M."/>
            <person name="Banfield J.F."/>
        </authorList>
    </citation>
    <scope>NUCLEOTIDE SEQUENCE [LARGE SCALE GENOMIC DNA]</scope>
    <source>
        <strain evidence="2">CG22_combo_CG10-13_8_21_14_all_42_17</strain>
    </source>
</reference>
<proteinExistence type="predicted"/>
<evidence type="ECO:0000313" key="2">
    <source>
        <dbReference type="EMBL" id="PIP55598.1"/>
    </source>
</evidence>
<feature type="domain" description="Lnb N-terminal periplasmic" evidence="1">
    <location>
        <begin position="76"/>
        <end position="221"/>
    </location>
</feature>
<evidence type="ECO:0000259" key="1">
    <source>
        <dbReference type="Pfam" id="PF13387"/>
    </source>
</evidence>
<sequence length="283" mass="32718">MKYFKNKIVKKTLLVLGFLLLIIVVWQGFKKVPTQGNWQEQLSVISTAEFNGDSVTVKNVRNFRYSPTEKDMRPAYYDKTYDLTQIKKVWYVTEPFNENQSAAHTFVSFEFNNGDFLAISIEARKTKDQTYSTWKGMLRTYPLIYIAADERDVLLLRANIRKDKVYVYPVKLGKSENARLILTDMLTRMNELVSTHPAWYNTLFANCTSSIAKHVNKITPGRISIFSWQLWLTASADELALKHGLIDTDLPIEQAREKYSVNDASERIGDVPNYSADIRNFKN</sequence>
<dbReference type="InterPro" id="IPR025178">
    <property type="entry name" value="Lnb_N"/>
</dbReference>
<dbReference type="Proteomes" id="UP000229794">
    <property type="component" value="Unassembled WGS sequence"/>
</dbReference>
<accession>A0A2H0BF37</accession>
<name>A0A2H0BF37_9BACT</name>
<dbReference type="Pfam" id="PF13387">
    <property type="entry name" value="Lnb_N"/>
    <property type="match status" value="1"/>
</dbReference>